<dbReference type="InterPro" id="IPR057783">
    <property type="entry name" value="YKL104W-A"/>
</dbReference>
<evidence type="ECO:0000313" key="2">
    <source>
        <dbReference type="Proteomes" id="UP000769157"/>
    </source>
</evidence>
<dbReference type="Proteomes" id="UP000769157">
    <property type="component" value="Unassembled WGS sequence"/>
</dbReference>
<gene>
    <name evidence="1" type="ORF">OGAPHI_002385</name>
</gene>
<reference evidence="1" key="2">
    <citation type="submission" date="2021-01" db="EMBL/GenBank/DDBJ databases">
        <authorList>
            <person name="Schikora-Tamarit M.A."/>
        </authorList>
    </citation>
    <scope>NUCLEOTIDE SEQUENCE</scope>
    <source>
        <strain evidence="1">CBS6075</strain>
    </source>
</reference>
<dbReference type="AlphaFoldDB" id="A0A9P8T849"/>
<organism evidence="1 2">
    <name type="scientific">Ogataea philodendri</name>
    <dbReference type="NCBI Taxonomy" id="1378263"/>
    <lineage>
        <taxon>Eukaryota</taxon>
        <taxon>Fungi</taxon>
        <taxon>Dikarya</taxon>
        <taxon>Ascomycota</taxon>
        <taxon>Saccharomycotina</taxon>
        <taxon>Pichiomycetes</taxon>
        <taxon>Pichiales</taxon>
        <taxon>Pichiaceae</taxon>
        <taxon>Ogataea</taxon>
    </lineage>
</organism>
<dbReference type="RefSeq" id="XP_046063045.1">
    <property type="nucleotide sequence ID" value="XM_046203249.1"/>
</dbReference>
<name>A0A9P8T849_9ASCO</name>
<comment type="caution">
    <text evidence="1">The sequence shown here is derived from an EMBL/GenBank/DDBJ whole genome shotgun (WGS) entry which is preliminary data.</text>
</comment>
<dbReference type="OrthoDB" id="10457728at2759"/>
<dbReference type="EMBL" id="JAEUBE010000158">
    <property type="protein sequence ID" value="KAH3668631.1"/>
    <property type="molecule type" value="Genomic_DNA"/>
</dbReference>
<reference evidence="1" key="1">
    <citation type="journal article" date="2021" name="Open Biol.">
        <title>Shared evolutionary footprints suggest mitochondrial oxidative damage underlies multiple complex I losses in fungi.</title>
        <authorList>
            <person name="Schikora-Tamarit M.A."/>
            <person name="Marcet-Houben M."/>
            <person name="Nosek J."/>
            <person name="Gabaldon T."/>
        </authorList>
    </citation>
    <scope>NUCLEOTIDE SEQUENCE</scope>
    <source>
        <strain evidence="1">CBS6075</strain>
    </source>
</reference>
<evidence type="ECO:0000313" key="1">
    <source>
        <dbReference type="EMBL" id="KAH3668631.1"/>
    </source>
</evidence>
<dbReference type="GeneID" id="70234352"/>
<dbReference type="Pfam" id="PF23478">
    <property type="entry name" value="YKL104W-A"/>
    <property type="match status" value="1"/>
</dbReference>
<sequence>MDGFHQQTVGALQLVQNFLRELIELQVVVFVEIIFEQLGNNFSIGVGIENIAFTFQKGLQFSVIGDDTIMDHDELVFRVGRLRMAVQLGDSSVGGPSSVSNTNVVCKSLGRVQVMGLDLVLEIGHLADLLVDSNLLGWRRLVKLVFSINTNSRRVISPIFQFGKTFHQSVDDLTSGFAHVVVGVTKNTTETLVSGGNLCFVYLPHG</sequence>
<keyword evidence="2" id="KW-1185">Reference proteome</keyword>
<accession>A0A9P8T849</accession>
<proteinExistence type="predicted"/>
<protein>
    <submittedName>
        <fullName evidence="1">Uncharacterized protein</fullName>
    </submittedName>
</protein>